<accession>A0ACA9PPV6</accession>
<feature type="non-terminal residue" evidence="1">
    <location>
        <position position="1"/>
    </location>
</feature>
<evidence type="ECO:0000313" key="2">
    <source>
        <dbReference type="Proteomes" id="UP000789702"/>
    </source>
</evidence>
<proteinExistence type="predicted"/>
<evidence type="ECO:0000313" key="1">
    <source>
        <dbReference type="EMBL" id="CAG8718270.1"/>
    </source>
</evidence>
<dbReference type="Proteomes" id="UP000789702">
    <property type="component" value="Unassembled WGS sequence"/>
</dbReference>
<keyword evidence="2" id="KW-1185">Reference proteome</keyword>
<dbReference type="EMBL" id="CAJVPU010031942">
    <property type="protein sequence ID" value="CAG8718270.1"/>
    <property type="molecule type" value="Genomic_DNA"/>
</dbReference>
<sequence length="131" mass="15103">YQNFFSKSREEKLALYSKQEPTTLKQDRFVAEYLGAESKEFKHESILDEKKTLLGNMVTTNNTQEESDRNSSILMDIVSIKPITLLSNYGKNILNDIKNSARKRYSTEQEETTTTINNKLESSQSILVQNE</sequence>
<gene>
    <name evidence="1" type="ORF">DHETER_LOCUS12678</name>
</gene>
<feature type="non-terminal residue" evidence="1">
    <location>
        <position position="131"/>
    </location>
</feature>
<comment type="caution">
    <text evidence="1">The sequence shown here is derived from an EMBL/GenBank/DDBJ whole genome shotgun (WGS) entry which is preliminary data.</text>
</comment>
<organism evidence="1 2">
    <name type="scientific">Dentiscutata heterogama</name>
    <dbReference type="NCBI Taxonomy" id="1316150"/>
    <lineage>
        <taxon>Eukaryota</taxon>
        <taxon>Fungi</taxon>
        <taxon>Fungi incertae sedis</taxon>
        <taxon>Mucoromycota</taxon>
        <taxon>Glomeromycotina</taxon>
        <taxon>Glomeromycetes</taxon>
        <taxon>Diversisporales</taxon>
        <taxon>Gigasporaceae</taxon>
        <taxon>Dentiscutata</taxon>
    </lineage>
</organism>
<protein>
    <submittedName>
        <fullName evidence="1">6889_t:CDS:1</fullName>
    </submittedName>
</protein>
<reference evidence="1" key="1">
    <citation type="submission" date="2021-06" db="EMBL/GenBank/DDBJ databases">
        <authorList>
            <person name="Kallberg Y."/>
            <person name="Tangrot J."/>
            <person name="Rosling A."/>
        </authorList>
    </citation>
    <scope>NUCLEOTIDE SEQUENCE</scope>
    <source>
        <strain evidence="1">IL203A</strain>
    </source>
</reference>
<name>A0ACA9PPV6_9GLOM</name>